<evidence type="ECO:0000313" key="2">
    <source>
        <dbReference type="EMBL" id="RKT45879.1"/>
    </source>
</evidence>
<gene>
    <name evidence="2" type="ORF">BDD21_3363</name>
</gene>
<accession>A0A495V982</accession>
<protein>
    <recommendedName>
        <fullName evidence="4">Polyketide cyclase/dehydrase/lipid transport protein</fullName>
    </recommendedName>
</protein>
<keyword evidence="3" id="KW-1185">Reference proteome</keyword>
<name>A0A495V982_9GAMM</name>
<comment type="caution">
    <text evidence="2">The sequence shown here is derived from an EMBL/GenBank/DDBJ whole genome shotgun (WGS) entry which is preliminary data.</text>
</comment>
<dbReference type="EMBL" id="RBXL01000001">
    <property type="protein sequence ID" value="RKT45879.1"/>
    <property type="molecule type" value="Genomic_DNA"/>
</dbReference>
<sequence>MEFFATARLVASPDQVRHRITGPRLAECCGAIDRVLDWREDLDVGEIYCLWGQFEVRREPIRDGVRFTLPGCPNALAWTVTAEPEGKGVLVHCTINRTEHEPDFIESIETFVEDWRIGLELSDVPAVESLSRPSSTSPRGSPPDDPHAAVYGDYELVPGVGPDACGSGLR</sequence>
<reference evidence="2 3" key="1">
    <citation type="submission" date="2018-10" db="EMBL/GenBank/DDBJ databases">
        <title>Genomic Encyclopedia of Archaeal and Bacterial Type Strains, Phase II (KMG-II): from individual species to whole genera.</title>
        <authorList>
            <person name="Goeker M."/>
        </authorList>
    </citation>
    <scope>NUCLEOTIDE SEQUENCE [LARGE SCALE GENOMIC DNA]</scope>
    <source>
        <strain evidence="2 3">DSM 235</strain>
    </source>
</reference>
<organism evidence="2 3">
    <name type="scientific">Thiocapsa rosea</name>
    <dbReference type="NCBI Taxonomy" id="69360"/>
    <lineage>
        <taxon>Bacteria</taxon>
        <taxon>Pseudomonadati</taxon>
        <taxon>Pseudomonadota</taxon>
        <taxon>Gammaproteobacteria</taxon>
        <taxon>Chromatiales</taxon>
        <taxon>Chromatiaceae</taxon>
        <taxon>Thiocapsa</taxon>
    </lineage>
</organism>
<feature type="region of interest" description="Disordered" evidence="1">
    <location>
        <begin position="128"/>
        <end position="153"/>
    </location>
</feature>
<dbReference type="AlphaFoldDB" id="A0A495V982"/>
<evidence type="ECO:0000256" key="1">
    <source>
        <dbReference type="SAM" id="MobiDB-lite"/>
    </source>
</evidence>
<evidence type="ECO:0008006" key="4">
    <source>
        <dbReference type="Google" id="ProtNLM"/>
    </source>
</evidence>
<evidence type="ECO:0000313" key="3">
    <source>
        <dbReference type="Proteomes" id="UP000274556"/>
    </source>
</evidence>
<dbReference type="Proteomes" id="UP000274556">
    <property type="component" value="Unassembled WGS sequence"/>
</dbReference>
<proteinExistence type="predicted"/>